<accession>A0A1Y2D1G5</accession>
<dbReference type="OrthoDB" id="3370at2759"/>
<feature type="compositionally biased region" description="Pro residues" evidence="6">
    <location>
        <begin position="431"/>
        <end position="446"/>
    </location>
</feature>
<comment type="catalytic activity">
    <reaction evidence="5">
        <text>ATP + H2O = ADP + phosphate + H(+)</text>
        <dbReference type="Rhea" id="RHEA:13065"/>
        <dbReference type="ChEBI" id="CHEBI:15377"/>
        <dbReference type="ChEBI" id="CHEBI:15378"/>
        <dbReference type="ChEBI" id="CHEBI:30616"/>
        <dbReference type="ChEBI" id="CHEBI:43474"/>
        <dbReference type="ChEBI" id="CHEBI:456216"/>
        <dbReference type="EC" id="3.6.4.13"/>
    </reaction>
</comment>
<evidence type="ECO:0000313" key="9">
    <source>
        <dbReference type="Proteomes" id="UP000193642"/>
    </source>
</evidence>
<name>A0A1Y2D1G5_9FUNG</name>
<evidence type="ECO:0000313" key="8">
    <source>
        <dbReference type="EMBL" id="ORY52445.1"/>
    </source>
</evidence>
<dbReference type="PANTHER" id="PTHR24031">
    <property type="entry name" value="RNA HELICASE"/>
    <property type="match status" value="1"/>
</dbReference>
<sequence>SNLKSQGLPQWLANPTRIPSTLSTKTPESSTANPAYNLSKHTQARLAALDIHHLFPVQQAVIPKLLLSRYSSSPRTPPGDLLVSSATGSGKTLAYVLPILEYLISTSASSAATTARVIPRLRALIVVPTRDLAVQVKTTLEQVSKGSSIRIGVVTGSMSFHAEQEMLVETGGRDVGTEGIMNDGRCCKVDVLVATPGRLTDHLKGTPGFSLRHLRFLVLDEADRLLVQDYQGWLNMVLKGVKEDLIDVSNQQPSNLGLEWKQLGFKVDELGMPLHNVVSLRHEQITQLDDGHARNKNGSYMIRHHTPLQKLLFSATLTRNPEKIASLQLVNPSYIAVSSAPSISASNEEGADPMDQDEPVEEDLSIEKYNAPPTLTEHMIVADSTSTKPLLLLHLLFHRRLTGLLIFTRSVESAHRLASLIESVNTLMTSTPPPPLPPARYPPTYPPQTVNA</sequence>
<dbReference type="CDD" id="cd17956">
    <property type="entry name" value="DEADc_DDX51"/>
    <property type="match status" value="1"/>
</dbReference>
<evidence type="ECO:0000256" key="4">
    <source>
        <dbReference type="RuleBase" id="RU000492"/>
    </source>
</evidence>
<dbReference type="InterPro" id="IPR014001">
    <property type="entry name" value="Helicase_ATP-bd"/>
</dbReference>
<evidence type="ECO:0000256" key="2">
    <source>
        <dbReference type="ARBA" id="ARBA00022801"/>
    </source>
</evidence>
<organism evidence="8 9">
    <name type="scientific">Rhizoclosmatium globosum</name>
    <dbReference type="NCBI Taxonomy" id="329046"/>
    <lineage>
        <taxon>Eukaryota</taxon>
        <taxon>Fungi</taxon>
        <taxon>Fungi incertae sedis</taxon>
        <taxon>Chytridiomycota</taxon>
        <taxon>Chytridiomycota incertae sedis</taxon>
        <taxon>Chytridiomycetes</taxon>
        <taxon>Chytridiales</taxon>
        <taxon>Chytriomycetaceae</taxon>
        <taxon>Rhizoclosmatium</taxon>
    </lineage>
</organism>
<comment type="function">
    <text evidence="5">RNA helicase.</text>
</comment>
<evidence type="ECO:0000256" key="6">
    <source>
        <dbReference type="SAM" id="MobiDB-lite"/>
    </source>
</evidence>
<feature type="region of interest" description="Disordered" evidence="6">
    <location>
        <begin position="428"/>
        <end position="452"/>
    </location>
</feature>
<dbReference type="PROSITE" id="PS51192">
    <property type="entry name" value="HELICASE_ATP_BIND_1"/>
    <property type="match status" value="1"/>
</dbReference>
<gene>
    <name evidence="8" type="ORF">BCR33DRAFT_824109</name>
</gene>
<feature type="domain" description="Helicase ATP-binding" evidence="7">
    <location>
        <begin position="72"/>
        <end position="335"/>
    </location>
</feature>
<keyword evidence="1 4" id="KW-0547">Nucleotide-binding</keyword>
<dbReference type="InterPro" id="IPR011545">
    <property type="entry name" value="DEAD/DEAH_box_helicase_dom"/>
</dbReference>
<comment type="caution">
    <text evidence="8">The sequence shown here is derived from an EMBL/GenBank/DDBJ whole genome shotgun (WGS) entry which is preliminary data.</text>
</comment>
<feature type="compositionally biased region" description="Polar residues" evidence="6">
    <location>
        <begin position="17"/>
        <end position="33"/>
    </location>
</feature>
<comment type="domain">
    <text evidence="5">The Q motif is unique to and characteristic of the DEAD box family of RNA helicases and controls ATP binding and hydrolysis.</text>
</comment>
<dbReference type="SMART" id="SM00487">
    <property type="entry name" value="DEXDc"/>
    <property type="match status" value="1"/>
</dbReference>
<keyword evidence="4" id="KW-0347">Helicase</keyword>
<dbReference type="PROSITE" id="PS00039">
    <property type="entry name" value="DEAD_ATP_HELICASE"/>
    <property type="match status" value="1"/>
</dbReference>
<protein>
    <recommendedName>
        <fullName evidence="5">ATP-dependent RNA helicase</fullName>
        <ecNumber evidence="5">3.6.4.13</ecNumber>
    </recommendedName>
</protein>
<keyword evidence="5" id="KW-0694">RNA-binding</keyword>
<dbReference type="Pfam" id="PF00270">
    <property type="entry name" value="DEAD"/>
    <property type="match status" value="1"/>
</dbReference>
<keyword evidence="2 4" id="KW-0378">Hydrolase</keyword>
<dbReference type="GO" id="GO:0005524">
    <property type="term" value="F:ATP binding"/>
    <property type="evidence" value="ECO:0007669"/>
    <property type="project" value="UniProtKB-UniRule"/>
</dbReference>
<dbReference type="STRING" id="329046.A0A1Y2D1G5"/>
<evidence type="ECO:0000256" key="3">
    <source>
        <dbReference type="ARBA" id="ARBA00022840"/>
    </source>
</evidence>
<evidence type="ECO:0000256" key="1">
    <source>
        <dbReference type="ARBA" id="ARBA00022741"/>
    </source>
</evidence>
<dbReference type="SUPFAM" id="SSF52540">
    <property type="entry name" value="P-loop containing nucleoside triphosphate hydrolases"/>
    <property type="match status" value="1"/>
</dbReference>
<dbReference type="GO" id="GO:0003723">
    <property type="term" value="F:RNA binding"/>
    <property type="evidence" value="ECO:0007669"/>
    <property type="project" value="UniProtKB-UniRule"/>
</dbReference>
<comment type="similarity">
    <text evidence="4">Belongs to the DEAD box helicase family.</text>
</comment>
<keyword evidence="3 4" id="KW-0067">ATP-binding</keyword>
<dbReference type="AlphaFoldDB" id="A0A1Y2D1G5"/>
<dbReference type="EC" id="3.6.4.13" evidence="5"/>
<dbReference type="GO" id="GO:0016787">
    <property type="term" value="F:hydrolase activity"/>
    <property type="evidence" value="ECO:0007669"/>
    <property type="project" value="UniProtKB-KW"/>
</dbReference>
<dbReference type="GO" id="GO:0003724">
    <property type="term" value="F:RNA helicase activity"/>
    <property type="evidence" value="ECO:0007669"/>
    <property type="project" value="UniProtKB-EC"/>
</dbReference>
<dbReference type="EMBL" id="MCGO01000003">
    <property type="protein sequence ID" value="ORY52445.1"/>
    <property type="molecule type" value="Genomic_DNA"/>
</dbReference>
<dbReference type="InterPro" id="IPR000629">
    <property type="entry name" value="RNA-helicase_DEAD-box_CS"/>
</dbReference>
<dbReference type="Proteomes" id="UP000193642">
    <property type="component" value="Unassembled WGS sequence"/>
</dbReference>
<proteinExistence type="inferred from homology"/>
<reference evidence="8 9" key="1">
    <citation type="submission" date="2016-07" db="EMBL/GenBank/DDBJ databases">
        <title>Pervasive Adenine N6-methylation of Active Genes in Fungi.</title>
        <authorList>
            <consortium name="DOE Joint Genome Institute"/>
            <person name="Mondo S.J."/>
            <person name="Dannebaum R.O."/>
            <person name="Kuo R.C."/>
            <person name="Labutti K."/>
            <person name="Haridas S."/>
            <person name="Kuo A."/>
            <person name="Salamov A."/>
            <person name="Ahrendt S.R."/>
            <person name="Lipzen A."/>
            <person name="Sullivan W."/>
            <person name="Andreopoulos W.B."/>
            <person name="Clum A."/>
            <person name="Lindquist E."/>
            <person name="Daum C."/>
            <person name="Ramamoorthy G.K."/>
            <person name="Gryganskyi A."/>
            <person name="Culley D."/>
            <person name="Magnuson J.K."/>
            <person name="James T.Y."/>
            <person name="O'Malley M.A."/>
            <person name="Stajich J.E."/>
            <person name="Spatafora J.W."/>
            <person name="Visel A."/>
            <person name="Grigoriev I.V."/>
        </authorList>
    </citation>
    <scope>NUCLEOTIDE SEQUENCE [LARGE SCALE GENOMIC DNA]</scope>
    <source>
        <strain evidence="8 9">JEL800</strain>
    </source>
</reference>
<evidence type="ECO:0000256" key="5">
    <source>
        <dbReference type="RuleBase" id="RU365068"/>
    </source>
</evidence>
<evidence type="ECO:0000259" key="7">
    <source>
        <dbReference type="PROSITE" id="PS51192"/>
    </source>
</evidence>
<dbReference type="InterPro" id="IPR027417">
    <property type="entry name" value="P-loop_NTPase"/>
</dbReference>
<feature type="region of interest" description="Disordered" evidence="6">
    <location>
        <begin position="1"/>
        <end position="33"/>
    </location>
</feature>
<keyword evidence="9" id="KW-1185">Reference proteome</keyword>
<feature type="non-terminal residue" evidence="8">
    <location>
        <position position="1"/>
    </location>
</feature>
<dbReference type="Gene3D" id="3.40.50.300">
    <property type="entry name" value="P-loop containing nucleotide triphosphate hydrolases"/>
    <property type="match status" value="1"/>
</dbReference>